<sequence length="218" mass="24316">MPIEFEGVRISWLGHDAFRLKDEKTIYIDPYRIKGKEAADVILVTHEHFDHLSVEDINKISSERCVIVAARPCAGQLARVRAKEIKYVKPGDELEVEGIRIKAVPAYNTTKFREPGRPFHPKDAGGVGYVVTMKGISIYHTGDSDFIPEMRGLKVDVLLVPVSGTYVMTAEEAASAANAIMPRLAIPMHYGTIVGSEKDAEHFKRLAKCEVRIPTRED</sequence>
<evidence type="ECO:0000313" key="1">
    <source>
        <dbReference type="EMBL" id="PUA32074.1"/>
    </source>
</evidence>
<comment type="caution">
    <text evidence="1">The sequence shown here is derived from an EMBL/GenBank/DDBJ whole genome shotgun (WGS) entry which is preliminary data.</text>
</comment>
<name>A0A2R7Y3J1_9ARCH</name>
<dbReference type="Proteomes" id="UP000244066">
    <property type="component" value="Unassembled WGS sequence"/>
</dbReference>
<accession>A0A2R7Y3J1</accession>
<dbReference type="Gene3D" id="3.60.15.10">
    <property type="entry name" value="Ribonuclease Z/Hydroxyacylglutathione hydrolase-like"/>
    <property type="match status" value="1"/>
</dbReference>
<protein>
    <submittedName>
        <fullName evidence="1">Zn-dependent hydrolase</fullName>
    </submittedName>
</protein>
<dbReference type="InterPro" id="IPR036866">
    <property type="entry name" value="RibonucZ/Hydroxyglut_hydro"/>
</dbReference>
<dbReference type="EMBL" id="NDWU01000009">
    <property type="protein sequence ID" value="PUA32074.1"/>
    <property type="molecule type" value="Genomic_DNA"/>
</dbReference>
<dbReference type="Pfam" id="PF13483">
    <property type="entry name" value="Lactamase_B_3"/>
    <property type="match status" value="1"/>
</dbReference>
<dbReference type="PANTHER" id="PTHR43546:SF8">
    <property type="entry name" value="METALLO-BETA-LACTAMASE DOMAIN-CONTAINING PROTEIN"/>
    <property type="match status" value="1"/>
</dbReference>
<proteinExistence type="predicted"/>
<organism evidence="1 2">
    <name type="scientific">Candidatus Terraquivivens tikiterensis</name>
    <dbReference type="NCBI Taxonomy" id="1980982"/>
    <lineage>
        <taxon>Archaea</taxon>
        <taxon>Nitrososphaerota</taxon>
        <taxon>Candidatus Wolframiiraptoraceae</taxon>
        <taxon>Candidatus Terraquivivens</taxon>
    </lineage>
</organism>
<evidence type="ECO:0000313" key="2">
    <source>
        <dbReference type="Proteomes" id="UP000244066"/>
    </source>
</evidence>
<dbReference type="AlphaFoldDB" id="A0A2R7Y3J1"/>
<dbReference type="InterPro" id="IPR050114">
    <property type="entry name" value="UPF0173_UPF0282_UlaG_hydrolase"/>
</dbReference>
<dbReference type="PANTHER" id="PTHR43546">
    <property type="entry name" value="UPF0173 METAL-DEPENDENT HYDROLASE MJ1163-RELATED"/>
    <property type="match status" value="1"/>
</dbReference>
<reference evidence="1 2" key="1">
    <citation type="submission" date="2017-04" db="EMBL/GenBank/DDBJ databases">
        <title>Draft Aigarchaeota genome from a New Zealand hot spring.</title>
        <authorList>
            <person name="Reysenbach A.-L."/>
            <person name="Donaho J.A."/>
            <person name="Gerhart J."/>
            <person name="Kelley J.F."/>
            <person name="Kouba K."/>
            <person name="Podar M."/>
            <person name="Stott M."/>
        </authorList>
    </citation>
    <scope>NUCLEOTIDE SEQUENCE [LARGE SCALE GENOMIC DNA]</scope>
    <source>
        <strain evidence="1">NZ13_MG1</strain>
    </source>
</reference>
<dbReference type="SUPFAM" id="SSF56281">
    <property type="entry name" value="Metallo-hydrolase/oxidoreductase"/>
    <property type="match status" value="1"/>
</dbReference>
<dbReference type="GO" id="GO:0016787">
    <property type="term" value="F:hydrolase activity"/>
    <property type="evidence" value="ECO:0007669"/>
    <property type="project" value="UniProtKB-KW"/>
</dbReference>
<keyword evidence="1" id="KW-0378">Hydrolase</keyword>
<gene>
    <name evidence="1" type="ORF">B9J98_04265</name>
</gene>